<comment type="subcellular location">
    <subcellularLocation>
        <location evidence="2">Cytoplasm</location>
    </subcellularLocation>
</comment>
<comment type="similarity">
    <text evidence="2">Belongs to the RbfA family.</text>
</comment>
<dbReference type="SUPFAM" id="SSF89919">
    <property type="entry name" value="Ribosome-binding factor A, RbfA"/>
    <property type="match status" value="1"/>
</dbReference>
<dbReference type="InterPro" id="IPR015946">
    <property type="entry name" value="KH_dom-like_a/b"/>
</dbReference>
<dbReference type="PANTHER" id="PTHR33515:SF1">
    <property type="entry name" value="RIBOSOME-BINDING FACTOR A, CHLOROPLASTIC-RELATED"/>
    <property type="match status" value="1"/>
</dbReference>
<name>A0A6G7PW05_9BACT</name>
<dbReference type="Proteomes" id="UP000502179">
    <property type="component" value="Chromosome"/>
</dbReference>
<dbReference type="GO" id="GO:0005829">
    <property type="term" value="C:cytosol"/>
    <property type="evidence" value="ECO:0007669"/>
    <property type="project" value="TreeGrafter"/>
</dbReference>
<dbReference type="InterPro" id="IPR000238">
    <property type="entry name" value="RbfA"/>
</dbReference>
<keyword evidence="2" id="KW-0963">Cytoplasm</keyword>
<dbReference type="KEGG" id="tav:G4V39_04620"/>
<evidence type="ECO:0000313" key="3">
    <source>
        <dbReference type="EMBL" id="QIJ71603.1"/>
    </source>
</evidence>
<dbReference type="PROSITE" id="PS01319">
    <property type="entry name" value="RBFA"/>
    <property type="match status" value="1"/>
</dbReference>
<dbReference type="RefSeq" id="WP_166031821.1">
    <property type="nucleotide sequence ID" value="NZ_CP048877.1"/>
</dbReference>
<keyword evidence="1 2" id="KW-0690">Ribosome biogenesis</keyword>
<comment type="function">
    <text evidence="2">One of several proteins that assist in the late maturation steps of the functional core of the 30S ribosomal subunit. Associates with free 30S ribosomal subunits (but not with 30S subunits that are part of 70S ribosomes or polysomes). Required for efficient processing of 16S rRNA. May interact with the 5'-terminal helix region of 16S rRNA.</text>
</comment>
<gene>
    <name evidence="2 3" type="primary">rbfA</name>
    <name evidence="3" type="ORF">G4V39_04620</name>
</gene>
<dbReference type="NCBIfam" id="TIGR00082">
    <property type="entry name" value="rbfA"/>
    <property type="match status" value="1"/>
</dbReference>
<evidence type="ECO:0000313" key="4">
    <source>
        <dbReference type="Proteomes" id="UP000502179"/>
    </source>
</evidence>
<proteinExistence type="inferred from homology"/>
<dbReference type="InterPro" id="IPR020053">
    <property type="entry name" value="Ribosome-bd_factorA_CS"/>
</dbReference>
<comment type="subunit">
    <text evidence="2">Monomer. Binds 30S ribosomal subunits, but not 50S ribosomal subunits or 70S ribosomes.</text>
</comment>
<protein>
    <recommendedName>
        <fullName evidence="2">Ribosome-binding factor A</fullName>
    </recommendedName>
</protein>
<dbReference type="Pfam" id="PF02033">
    <property type="entry name" value="RBFA"/>
    <property type="match status" value="1"/>
</dbReference>
<keyword evidence="4" id="KW-1185">Reference proteome</keyword>
<dbReference type="Gene3D" id="3.30.300.20">
    <property type="match status" value="1"/>
</dbReference>
<organism evidence="3 4">
    <name type="scientific">Thermosulfuriphilus ammonigenes</name>
    <dbReference type="NCBI Taxonomy" id="1936021"/>
    <lineage>
        <taxon>Bacteria</taxon>
        <taxon>Pseudomonadati</taxon>
        <taxon>Thermodesulfobacteriota</taxon>
        <taxon>Thermodesulfobacteria</taxon>
        <taxon>Thermodesulfobacteriales</taxon>
        <taxon>Thermodesulfobacteriaceae</taxon>
        <taxon>Thermosulfuriphilus</taxon>
    </lineage>
</organism>
<evidence type="ECO:0000256" key="1">
    <source>
        <dbReference type="ARBA" id="ARBA00022517"/>
    </source>
</evidence>
<dbReference type="GO" id="GO:0043024">
    <property type="term" value="F:ribosomal small subunit binding"/>
    <property type="evidence" value="ECO:0007669"/>
    <property type="project" value="TreeGrafter"/>
</dbReference>
<evidence type="ECO:0000256" key="2">
    <source>
        <dbReference type="HAMAP-Rule" id="MF_00003"/>
    </source>
</evidence>
<dbReference type="GO" id="GO:0030490">
    <property type="term" value="P:maturation of SSU-rRNA"/>
    <property type="evidence" value="ECO:0007669"/>
    <property type="project" value="UniProtKB-UniRule"/>
</dbReference>
<reference evidence="3 4" key="1">
    <citation type="submission" date="2020-02" db="EMBL/GenBank/DDBJ databases">
        <title>Genome analysis of Thermosulfuriphilus ammonigenes ST65T, an anaerobic thermophilic chemolithoautotrophic bacterium isolated from a deep-sea hydrothermal vent.</title>
        <authorList>
            <person name="Slobodkina G."/>
            <person name="Allioux M."/>
            <person name="Merkel A."/>
            <person name="Alain K."/>
            <person name="Jebbar M."/>
            <person name="Slobodkin A."/>
        </authorList>
    </citation>
    <scope>NUCLEOTIDE SEQUENCE [LARGE SCALE GENOMIC DNA]</scope>
    <source>
        <strain evidence="3 4">ST65</strain>
    </source>
</reference>
<sequence>MKGQRARRVAELLKEELSLVIQRGLRDERLKEAFITVVRAEVSPDLKRAVFFFDVHGDEAERQRVLELLRQARGHLRRELASRVRLKFMPEVDFELDRSQEALSHIDALLAKAREKDGRSH</sequence>
<dbReference type="HAMAP" id="MF_00003">
    <property type="entry name" value="RbfA"/>
    <property type="match status" value="1"/>
</dbReference>
<dbReference type="InterPro" id="IPR023799">
    <property type="entry name" value="RbfA_dom_sf"/>
</dbReference>
<accession>A0A6G7PW05</accession>
<dbReference type="AlphaFoldDB" id="A0A6G7PW05"/>
<dbReference type="EMBL" id="CP048877">
    <property type="protein sequence ID" value="QIJ71603.1"/>
    <property type="molecule type" value="Genomic_DNA"/>
</dbReference>
<dbReference type="PANTHER" id="PTHR33515">
    <property type="entry name" value="RIBOSOME-BINDING FACTOR A, CHLOROPLASTIC-RELATED"/>
    <property type="match status" value="1"/>
</dbReference>